<feature type="region of interest" description="Disordered" evidence="15">
    <location>
        <begin position="974"/>
        <end position="1044"/>
    </location>
</feature>
<dbReference type="FunFam" id="1.10.150.20:FF:000030">
    <property type="entry name" value="Flap endonuclease GEN-like 1"/>
    <property type="match status" value="1"/>
</dbReference>
<gene>
    <name evidence="19" type="primary">gen1</name>
</gene>
<dbReference type="PANTHER" id="PTHR11081">
    <property type="entry name" value="FLAP ENDONUCLEASE FAMILY MEMBER"/>
    <property type="match status" value="1"/>
</dbReference>
<evidence type="ECO:0000256" key="13">
    <source>
        <dbReference type="ARBA" id="ARBA00063132"/>
    </source>
</evidence>
<proteinExistence type="inferred from homology"/>
<dbReference type="InterPro" id="IPR006085">
    <property type="entry name" value="XPG_DNA_repair_N"/>
</dbReference>
<evidence type="ECO:0000256" key="15">
    <source>
        <dbReference type="SAM" id="MobiDB-lite"/>
    </source>
</evidence>
<dbReference type="GO" id="GO:0008821">
    <property type="term" value="F:crossover junction DNA endonuclease activity"/>
    <property type="evidence" value="ECO:0007669"/>
    <property type="project" value="UniProtKB-ARBA"/>
</dbReference>
<dbReference type="PRINTS" id="PR00853">
    <property type="entry name" value="XPGRADSUPER"/>
</dbReference>
<evidence type="ECO:0000256" key="1">
    <source>
        <dbReference type="ARBA" id="ARBA00001946"/>
    </source>
</evidence>
<feature type="region of interest" description="Disordered" evidence="15">
    <location>
        <begin position="527"/>
        <end position="555"/>
    </location>
</feature>
<comment type="similarity">
    <text evidence="12">Belongs to the XPG/RAD2 endonuclease family. GEN subfamily.</text>
</comment>
<dbReference type="InterPro" id="IPR036279">
    <property type="entry name" value="5-3_exonuclease_C_sf"/>
</dbReference>
<dbReference type="Pfam" id="PF00867">
    <property type="entry name" value="XPG_I"/>
    <property type="match status" value="1"/>
</dbReference>
<dbReference type="InterPro" id="IPR041012">
    <property type="entry name" value="GEN_chromo"/>
</dbReference>
<keyword evidence="10" id="KW-0234">DNA repair</keyword>
<dbReference type="Gene3D" id="3.40.50.1010">
    <property type="entry name" value="5'-nuclease"/>
    <property type="match status" value="1"/>
</dbReference>
<dbReference type="GO" id="GO:0017108">
    <property type="term" value="F:5'-flap endonuclease activity"/>
    <property type="evidence" value="ECO:0007669"/>
    <property type="project" value="UniProtKB-ARBA"/>
</dbReference>
<dbReference type="Pfam" id="PF18704">
    <property type="entry name" value="Chromo_2"/>
    <property type="match status" value="1"/>
</dbReference>
<feature type="compositionally biased region" description="Polar residues" evidence="15">
    <location>
        <begin position="899"/>
        <end position="923"/>
    </location>
</feature>
<dbReference type="InterPro" id="IPR006086">
    <property type="entry name" value="XPG-I_dom"/>
</dbReference>
<dbReference type="CTD" id="348654"/>
<comment type="subcellular location">
    <subcellularLocation>
        <location evidence="2">Nucleus</location>
    </subcellularLocation>
</comment>
<feature type="domain" description="XPG N-terminal" evidence="17">
    <location>
        <begin position="1"/>
        <end position="96"/>
    </location>
</feature>
<evidence type="ECO:0000256" key="2">
    <source>
        <dbReference type="ARBA" id="ARBA00004123"/>
    </source>
</evidence>
<feature type="compositionally biased region" description="Basic residues" evidence="15">
    <location>
        <begin position="472"/>
        <end position="482"/>
    </location>
</feature>
<sequence>MGVHELWSILGPVRESVPLYSLAGKTLAVDLSLWVCEAQHVQGMMGKVTKPHLRNLFFRVSSLTLMGVRLVFVMEGEAPEIKAETIQRRVAASYGGVKVSGSKARANQSTGRSRFKAVLRECADMLDCLGVPWVTAAGEAEAMCAFLDAHRFVDGCITNDGDAFLYGARTVYRNFNMTTKDPQVDCYRMSRVEAELTLCRETLVGVAILLGCDYMPKGVAGVGKEQTLKLIQSLKGRSLLQKFSEWESADSGLQADAVKKVTHCRVCRHPGSAKAHECGGCVFCGSTRFCLPQDYDSQCPCDWHRGEQLRQACTVEANVRKKTLACNRFPFTEIIHEFLVTKDKPVDTRRRRKPNLLLMQNFALSKMEWPKHYTSEKVLPLITYTEQINRKDARETSSQIQPIRIHKPRVRNGIASFEVVWKKPDHYVFPEDTALDGEDGVRTVEEEALFCLAYPDVVEQFHRQREETEKSKNKKKRPHTRKEKPGDVCDTVSDLLERMTIQPRPATDTAASSTAVSSVSSTAVSSVSSTTVSSASSTTVSSASSTTVSSASSTTVSSVSSRAVSSVSSMAVSSVSSTAVSSVSSTAVSSVSSTTVSSASSSAVSSVSSTTVSSVSSTAVSSVSSMTVSSRHTVHAATKAFVSVTENLLDSPKSDFPSSAVLLGSDSCLMARDSVLDSASSPCTSALKPQNQTNPSVSTLIDQLHLSNIDWESSSFTSSPQVGVLSKKADSRSVKRAEEKNVSSGPSDDLRSVSGRAEKLQTAESVLECPLWERISIRHAVKSTGHFEPCADDVTKLSDQLKLPRAAQCADTSPLVTVCAKAEGHSSSSQAESQDLVRKAPVCGQDLVHKAPVCGQDLVHKAPVCGRDQTDSGTALRVPLSVTETRSDVSAAPKAKENNPGQPKYTSVKTKNNPGQPKHTSVKQPKIIPLSSNMAQRVNADVVQRKSSESWSLTAERMVKLSVCVSVACSSEDSDVEQPLRPVRRKTKPKLKCQSKPASPGQASVSRRQAVCAESKHSVTETTPPPEPQVKTQESDVCESSPLPLAQRVRLRTVQ</sequence>
<dbReference type="InterPro" id="IPR006084">
    <property type="entry name" value="XPG/Rad2"/>
</dbReference>
<dbReference type="SUPFAM" id="SSF88723">
    <property type="entry name" value="PIN domain-like"/>
    <property type="match status" value="1"/>
</dbReference>
<dbReference type="RefSeq" id="XP_030637556.1">
    <property type="nucleotide sequence ID" value="XM_030781696.1"/>
</dbReference>
<evidence type="ECO:0000259" key="17">
    <source>
        <dbReference type="SMART" id="SM00485"/>
    </source>
</evidence>
<reference evidence="19" key="1">
    <citation type="submission" date="2025-08" db="UniProtKB">
        <authorList>
            <consortium name="RefSeq"/>
        </authorList>
    </citation>
    <scope>IDENTIFICATION</scope>
</reference>
<dbReference type="PANTHER" id="PTHR11081:SF70">
    <property type="entry name" value="FLAP ENDONUCLEASE GEN HOMOLOG 1"/>
    <property type="match status" value="1"/>
</dbReference>
<keyword evidence="7" id="KW-0227">DNA damage</keyword>
<evidence type="ECO:0000256" key="6">
    <source>
        <dbReference type="ARBA" id="ARBA00022759"/>
    </source>
</evidence>
<keyword evidence="9" id="KW-0460">Magnesium</keyword>
<keyword evidence="11" id="KW-0539">Nucleus</keyword>
<evidence type="ECO:0000256" key="4">
    <source>
        <dbReference type="ARBA" id="ARBA00022722"/>
    </source>
</evidence>
<keyword evidence="6 19" id="KW-0255">Endonuclease</keyword>
<keyword evidence="5" id="KW-0479">Metal-binding</keyword>
<dbReference type="SMART" id="SM00485">
    <property type="entry name" value="XPGN"/>
    <property type="match status" value="1"/>
</dbReference>
<feature type="region of interest" description="Disordered" evidence="15">
    <location>
        <begin position="463"/>
        <end position="490"/>
    </location>
</feature>
<protein>
    <recommendedName>
        <fullName evidence="14">Flap endonuclease GEN homolog 1</fullName>
    </recommendedName>
</protein>
<dbReference type="GO" id="GO:0006281">
    <property type="term" value="P:DNA repair"/>
    <property type="evidence" value="ECO:0007669"/>
    <property type="project" value="UniProtKB-KW"/>
</dbReference>
<dbReference type="GeneID" id="115818341"/>
<feature type="domain" description="XPG-I" evidence="16">
    <location>
        <begin position="127"/>
        <end position="198"/>
    </location>
</feature>
<evidence type="ECO:0000256" key="7">
    <source>
        <dbReference type="ARBA" id="ARBA00022763"/>
    </source>
</evidence>
<keyword evidence="4" id="KW-0540">Nuclease</keyword>
<dbReference type="Gene3D" id="1.10.150.20">
    <property type="entry name" value="5' to 3' exonuclease, C-terminal subdomain"/>
    <property type="match status" value="1"/>
</dbReference>
<name>A0A6J2W2I0_CHACN</name>
<dbReference type="CDD" id="cd09869">
    <property type="entry name" value="PIN_GEN1"/>
    <property type="match status" value="1"/>
</dbReference>
<comment type="subunit">
    <text evidence="13">Largely monomeric, dimerizes on the Holliday junction and the first nick occurs upon dimerization at the junction.</text>
</comment>
<dbReference type="InParanoid" id="A0A6J2W2I0"/>
<organism evidence="18 19">
    <name type="scientific">Chanos chanos</name>
    <name type="common">Milkfish</name>
    <name type="synonym">Mugil chanos</name>
    <dbReference type="NCBI Taxonomy" id="29144"/>
    <lineage>
        <taxon>Eukaryota</taxon>
        <taxon>Metazoa</taxon>
        <taxon>Chordata</taxon>
        <taxon>Craniata</taxon>
        <taxon>Vertebrata</taxon>
        <taxon>Euteleostomi</taxon>
        <taxon>Actinopterygii</taxon>
        <taxon>Neopterygii</taxon>
        <taxon>Teleostei</taxon>
        <taxon>Ostariophysi</taxon>
        <taxon>Gonorynchiformes</taxon>
        <taxon>Chanidae</taxon>
        <taxon>Chanos</taxon>
    </lineage>
</organism>
<keyword evidence="3" id="KW-0597">Phosphoprotein</keyword>
<evidence type="ECO:0000256" key="8">
    <source>
        <dbReference type="ARBA" id="ARBA00022801"/>
    </source>
</evidence>
<dbReference type="GO" id="GO:0000400">
    <property type="term" value="F:four-way junction DNA binding"/>
    <property type="evidence" value="ECO:0007669"/>
    <property type="project" value="UniProtKB-ARBA"/>
</dbReference>
<evidence type="ECO:0000313" key="19">
    <source>
        <dbReference type="RefSeq" id="XP_030637556.1"/>
    </source>
</evidence>
<evidence type="ECO:0000256" key="3">
    <source>
        <dbReference type="ARBA" id="ARBA00022553"/>
    </source>
</evidence>
<dbReference type="GO" id="GO:0046872">
    <property type="term" value="F:metal ion binding"/>
    <property type="evidence" value="ECO:0007669"/>
    <property type="project" value="UniProtKB-KW"/>
</dbReference>
<dbReference type="SMART" id="SM00484">
    <property type="entry name" value="XPGI"/>
    <property type="match status" value="1"/>
</dbReference>
<evidence type="ECO:0000256" key="9">
    <source>
        <dbReference type="ARBA" id="ARBA00022842"/>
    </source>
</evidence>
<evidence type="ECO:0000256" key="10">
    <source>
        <dbReference type="ARBA" id="ARBA00023204"/>
    </source>
</evidence>
<dbReference type="Proteomes" id="UP000504632">
    <property type="component" value="Chromosome 8"/>
</dbReference>
<evidence type="ECO:0000256" key="12">
    <source>
        <dbReference type="ARBA" id="ARBA00038112"/>
    </source>
</evidence>
<keyword evidence="18" id="KW-1185">Reference proteome</keyword>
<dbReference type="SUPFAM" id="SSF47807">
    <property type="entry name" value="5' to 3' exonuclease, C-terminal subdomain"/>
    <property type="match status" value="1"/>
</dbReference>
<evidence type="ECO:0000256" key="11">
    <source>
        <dbReference type="ARBA" id="ARBA00023242"/>
    </source>
</evidence>
<evidence type="ECO:0000313" key="18">
    <source>
        <dbReference type="Proteomes" id="UP000504632"/>
    </source>
</evidence>
<dbReference type="Pfam" id="PF00752">
    <property type="entry name" value="XPG_N"/>
    <property type="match status" value="1"/>
</dbReference>
<feature type="region of interest" description="Disordered" evidence="15">
    <location>
        <begin position="866"/>
        <end position="923"/>
    </location>
</feature>
<evidence type="ECO:0000259" key="16">
    <source>
        <dbReference type="SMART" id="SM00484"/>
    </source>
</evidence>
<dbReference type="GO" id="GO:0005634">
    <property type="term" value="C:nucleus"/>
    <property type="evidence" value="ECO:0007669"/>
    <property type="project" value="UniProtKB-SubCell"/>
</dbReference>
<comment type="cofactor">
    <cofactor evidence="1">
        <name>Mg(2+)</name>
        <dbReference type="ChEBI" id="CHEBI:18420"/>
    </cofactor>
</comment>
<dbReference type="AlphaFoldDB" id="A0A6J2W2I0"/>
<dbReference type="OrthoDB" id="2959108at2759"/>
<feature type="compositionally biased region" description="Basic and acidic residues" evidence="15">
    <location>
        <begin position="727"/>
        <end position="741"/>
    </location>
</feature>
<feature type="region of interest" description="Disordered" evidence="15">
    <location>
        <begin position="727"/>
        <end position="756"/>
    </location>
</feature>
<dbReference type="InterPro" id="IPR029060">
    <property type="entry name" value="PIN-like_dom_sf"/>
</dbReference>
<keyword evidence="8" id="KW-0378">Hydrolase</keyword>
<evidence type="ECO:0000256" key="5">
    <source>
        <dbReference type="ARBA" id="ARBA00022723"/>
    </source>
</evidence>
<accession>A0A6J2W2I0</accession>
<evidence type="ECO:0000256" key="14">
    <source>
        <dbReference type="ARBA" id="ARBA00070188"/>
    </source>
</evidence>
<dbReference type="FunFam" id="3.40.50.1010:FF:000024">
    <property type="entry name" value="flap endonuclease GEN homolog 1"/>
    <property type="match status" value="1"/>
</dbReference>
<feature type="compositionally biased region" description="Basic residues" evidence="15">
    <location>
        <begin position="982"/>
        <end position="993"/>
    </location>
</feature>